<dbReference type="FunFam" id="2.40.30.170:FF:000010">
    <property type="entry name" value="Efflux RND transporter periplasmic adaptor subunit"/>
    <property type="match status" value="1"/>
</dbReference>
<dbReference type="PANTHER" id="PTHR30469">
    <property type="entry name" value="MULTIDRUG RESISTANCE PROTEIN MDTA"/>
    <property type="match status" value="1"/>
</dbReference>
<feature type="domain" description="Multidrug resistance protein MdtA-like alpha-helical hairpin" evidence="3">
    <location>
        <begin position="109"/>
        <end position="177"/>
    </location>
</feature>
<evidence type="ECO:0000259" key="5">
    <source>
        <dbReference type="Pfam" id="PF25954"/>
    </source>
</evidence>
<reference evidence="7" key="1">
    <citation type="journal article" date="2020" name="mSystems">
        <title>Genome- and Community-Level Interaction Insights into Carbon Utilization and Element Cycling Functions of Hydrothermarchaeota in Hydrothermal Sediment.</title>
        <authorList>
            <person name="Zhou Z."/>
            <person name="Liu Y."/>
            <person name="Xu W."/>
            <person name="Pan J."/>
            <person name="Luo Z.H."/>
            <person name="Li M."/>
        </authorList>
    </citation>
    <scope>NUCLEOTIDE SEQUENCE [LARGE SCALE GENOMIC DNA]</scope>
    <source>
        <strain evidence="7">SpSt-1019</strain>
    </source>
</reference>
<feature type="domain" description="Multidrug resistance protein MdtA-like barrel-sandwich hybrid" evidence="4">
    <location>
        <begin position="69"/>
        <end position="210"/>
    </location>
</feature>
<dbReference type="SUPFAM" id="SSF111369">
    <property type="entry name" value="HlyD-like secretion proteins"/>
    <property type="match status" value="1"/>
</dbReference>
<dbReference type="PANTHER" id="PTHR30469:SF33">
    <property type="entry name" value="SLR1207 PROTEIN"/>
    <property type="match status" value="1"/>
</dbReference>
<dbReference type="Gene3D" id="2.40.30.170">
    <property type="match status" value="1"/>
</dbReference>
<dbReference type="GO" id="GO:1990281">
    <property type="term" value="C:efflux pump complex"/>
    <property type="evidence" value="ECO:0007669"/>
    <property type="project" value="TreeGrafter"/>
</dbReference>
<dbReference type="Pfam" id="PF25975">
    <property type="entry name" value="CzcB_C"/>
    <property type="match status" value="1"/>
</dbReference>
<dbReference type="Pfam" id="PF25954">
    <property type="entry name" value="Beta-barrel_RND_2"/>
    <property type="match status" value="1"/>
</dbReference>
<evidence type="ECO:0000256" key="2">
    <source>
        <dbReference type="SAM" id="Phobius"/>
    </source>
</evidence>
<dbReference type="Gene3D" id="2.40.420.20">
    <property type="match status" value="1"/>
</dbReference>
<sequence length="368" mass="39716">MLKILKQKKIIALFIVLIIIIIGSFFGYNAYMNNLKKSQQAIKTVPVTKRTITEMVNSTGTVNPQVGAQINVGARVTGQVVKLNVQVGSIVTKGEVLAEIDPRPQIAALNQAEANYQAALSNYNYAKVTYERYAKLFEEGLISKDKYDSARANYLAQKGNLEATSAAVNTAKVNLEYCTITAPISGMVSAVTTHQGETVVSGLNAPNFVTIDDLDKLEVDASVDETDIGKVKVGMPATFTVLAYPNKTFTGTVAAIYPTSTVVSNVVYYTTVITINSNPGHLLRPGMTANVNIKVDEKKDVLAVPNLALKTFGNQTVVFVETAPGVYEKRAIKTGISDLDYTEVISGLKEGDKVIVGDIPESILKKIK</sequence>
<comment type="caution">
    <text evidence="7">The sequence shown here is derived from an EMBL/GenBank/DDBJ whole genome shotgun (WGS) entry which is preliminary data.</text>
</comment>
<keyword evidence="2" id="KW-0812">Transmembrane</keyword>
<protein>
    <submittedName>
        <fullName evidence="7">Efflux RND transporter periplasmic adaptor subunit</fullName>
    </submittedName>
</protein>
<evidence type="ECO:0000259" key="3">
    <source>
        <dbReference type="Pfam" id="PF25876"/>
    </source>
</evidence>
<feature type="transmembrane region" description="Helical" evidence="2">
    <location>
        <begin position="12"/>
        <end position="31"/>
    </location>
</feature>
<accession>A0A7C5KB77</accession>
<organism evidence="7">
    <name type="scientific">Thermodesulfobium narugense</name>
    <dbReference type="NCBI Taxonomy" id="184064"/>
    <lineage>
        <taxon>Bacteria</taxon>
        <taxon>Pseudomonadati</taxon>
        <taxon>Thermodesulfobiota</taxon>
        <taxon>Thermodesulfobiia</taxon>
        <taxon>Thermodesulfobiales</taxon>
        <taxon>Thermodesulfobiaceae</taxon>
        <taxon>Thermodesulfobium</taxon>
    </lineage>
</organism>
<dbReference type="EMBL" id="DRUY01000066">
    <property type="protein sequence ID" value="HHI65281.1"/>
    <property type="molecule type" value="Genomic_DNA"/>
</dbReference>
<dbReference type="InterPro" id="IPR058649">
    <property type="entry name" value="CzcB_C"/>
</dbReference>
<dbReference type="Pfam" id="PF25917">
    <property type="entry name" value="BSH_RND"/>
    <property type="match status" value="1"/>
</dbReference>
<dbReference type="InterPro" id="IPR058625">
    <property type="entry name" value="MdtA-like_BSH"/>
</dbReference>
<name>A0A7C5KB77_9BACT</name>
<evidence type="ECO:0000313" key="7">
    <source>
        <dbReference type="EMBL" id="HHI65281.1"/>
    </source>
</evidence>
<evidence type="ECO:0000259" key="4">
    <source>
        <dbReference type="Pfam" id="PF25917"/>
    </source>
</evidence>
<feature type="domain" description="CusB-like beta-barrel" evidence="5">
    <location>
        <begin position="219"/>
        <end position="294"/>
    </location>
</feature>
<feature type="domain" description="CzcB-like C-terminal circularly permuted SH3-like" evidence="6">
    <location>
        <begin position="302"/>
        <end position="356"/>
    </location>
</feature>
<dbReference type="Pfam" id="PF25876">
    <property type="entry name" value="HH_MFP_RND"/>
    <property type="match status" value="1"/>
</dbReference>
<dbReference type="NCBIfam" id="TIGR01730">
    <property type="entry name" value="RND_mfp"/>
    <property type="match status" value="1"/>
</dbReference>
<keyword evidence="2" id="KW-1133">Transmembrane helix</keyword>
<evidence type="ECO:0000259" key="6">
    <source>
        <dbReference type="Pfam" id="PF25975"/>
    </source>
</evidence>
<keyword evidence="2" id="KW-0472">Membrane</keyword>
<dbReference type="InterPro" id="IPR058792">
    <property type="entry name" value="Beta-barrel_RND_2"/>
</dbReference>
<gene>
    <name evidence="7" type="ORF">ENL70_01860</name>
</gene>
<evidence type="ECO:0000256" key="1">
    <source>
        <dbReference type="ARBA" id="ARBA00009477"/>
    </source>
</evidence>
<dbReference type="Gene3D" id="2.40.50.100">
    <property type="match status" value="1"/>
</dbReference>
<dbReference type="AlphaFoldDB" id="A0A7C5KB77"/>
<proteinExistence type="inferred from homology"/>
<dbReference type="InterPro" id="IPR006143">
    <property type="entry name" value="RND_pump_MFP"/>
</dbReference>
<dbReference type="Gene3D" id="1.10.287.470">
    <property type="entry name" value="Helix hairpin bin"/>
    <property type="match status" value="1"/>
</dbReference>
<dbReference type="GO" id="GO:0015562">
    <property type="term" value="F:efflux transmembrane transporter activity"/>
    <property type="evidence" value="ECO:0007669"/>
    <property type="project" value="InterPro"/>
</dbReference>
<comment type="similarity">
    <text evidence="1">Belongs to the membrane fusion protein (MFP) (TC 8.A.1) family.</text>
</comment>
<dbReference type="InterPro" id="IPR058624">
    <property type="entry name" value="MdtA-like_HH"/>
</dbReference>